<evidence type="ECO:0000256" key="1">
    <source>
        <dbReference type="PROSITE-ProRule" id="PRU00047"/>
    </source>
</evidence>
<dbReference type="GO" id="GO:0008270">
    <property type="term" value="F:zinc ion binding"/>
    <property type="evidence" value="ECO:0007669"/>
    <property type="project" value="UniProtKB-KW"/>
</dbReference>
<evidence type="ECO:0000313" key="4">
    <source>
        <dbReference type="EMBL" id="KAE8970745.1"/>
    </source>
</evidence>
<organism evidence="4 5">
    <name type="scientific">Phytophthora rubi</name>
    <dbReference type="NCBI Taxonomy" id="129364"/>
    <lineage>
        <taxon>Eukaryota</taxon>
        <taxon>Sar</taxon>
        <taxon>Stramenopiles</taxon>
        <taxon>Oomycota</taxon>
        <taxon>Peronosporomycetes</taxon>
        <taxon>Peronosporales</taxon>
        <taxon>Peronosporaceae</taxon>
        <taxon>Phytophthora</taxon>
    </lineage>
</organism>
<reference evidence="4 5" key="1">
    <citation type="submission" date="2018-09" db="EMBL/GenBank/DDBJ databases">
        <title>Genomic investigation of the strawberry pathogen Phytophthora fragariae indicates pathogenicity is determined by transcriptional variation in three key races.</title>
        <authorList>
            <person name="Adams T.M."/>
            <person name="Armitage A.D."/>
            <person name="Sobczyk M.K."/>
            <person name="Bates H.J."/>
            <person name="Dunwell J.M."/>
            <person name="Nellist C.F."/>
            <person name="Harrison R.J."/>
        </authorList>
    </citation>
    <scope>NUCLEOTIDE SEQUENCE [LARGE SCALE GENOMIC DNA]</scope>
    <source>
        <strain evidence="4 5">SCRP324</strain>
    </source>
</reference>
<evidence type="ECO:0000313" key="5">
    <source>
        <dbReference type="Proteomes" id="UP000435112"/>
    </source>
</evidence>
<dbReference type="Proteomes" id="UP000435112">
    <property type="component" value="Unassembled WGS sequence"/>
</dbReference>
<dbReference type="GO" id="GO:0003676">
    <property type="term" value="F:nucleic acid binding"/>
    <property type="evidence" value="ECO:0007669"/>
    <property type="project" value="InterPro"/>
</dbReference>
<dbReference type="Gene3D" id="4.10.60.10">
    <property type="entry name" value="Zinc finger, CCHC-type"/>
    <property type="match status" value="1"/>
</dbReference>
<dbReference type="OrthoDB" id="128246at2759"/>
<feature type="compositionally biased region" description="Basic and acidic residues" evidence="2">
    <location>
        <begin position="256"/>
        <end position="269"/>
    </location>
</feature>
<evidence type="ECO:0000259" key="3">
    <source>
        <dbReference type="PROSITE" id="PS50158"/>
    </source>
</evidence>
<dbReference type="SMART" id="SM00343">
    <property type="entry name" value="ZnF_C2HC"/>
    <property type="match status" value="3"/>
</dbReference>
<dbReference type="PROSITE" id="PS50158">
    <property type="entry name" value="ZF_CCHC"/>
    <property type="match status" value="1"/>
</dbReference>
<feature type="domain" description="CCHC-type" evidence="3">
    <location>
        <begin position="175"/>
        <end position="190"/>
    </location>
</feature>
<protein>
    <recommendedName>
        <fullName evidence="3">CCHC-type domain-containing protein</fullName>
    </recommendedName>
</protein>
<keyword evidence="1" id="KW-0863">Zinc-finger</keyword>
<sequence>MRYQLFRRGLNNRRMQAILDSSPACAIPEVCEWLMAKDMYRPAVEDEDFDDGSPTKNGSKDEKSSLLLPVLDQVNALAQEVRTFVKGEKEWRNKVNNQLQAPRQNAYQAPSTVAAIPPPAPPVRPSPPQQQGNGRQFRGIRMEEDSRAQDRAPICGRCHFLGHGRETCRRRSMTCRRCNQFGHVMAECEQPSNSGYYSSEKRHCAFCDDNSHSTNQCPAIARLRALDAQQNANGSEGDRGRLAIEERVEVTIPGEVAERESESRTESKSARAAKRWVLPPRETENTEEVGFVDVRKTVGADEETKRTVKSVAVQEEVVGDEASEGTRTEESAVPEAVVPEEAVNKVIVGVEPAVVEKDAAREEKAEEPVYETPVPKGTDESSSVESIGASTEETKQKVYQRLFTDEELDAMGASSPGQEGTVLAGQEIAVEKEEYDKELEDRLFPLDEVELLKRVKKNAEAQKEPSLEDMAKHLNLPMEVLERTKEASPDEMSSPEYWQEWFQSTLESSEEAKKANRDFQAIGPRAMQGVPGAAEVVYEDFGMSKKIIKDEEDRRERRKKAAALITEADVVASISVPLDSGNDAALLVSPKTTNEEIDPSMVRSIARLTVYEMLKDYKNGELGTDDLEERTPELGEEIKGPPVRDKMPLVDWELFRRRASCLAAKLALPSCYWDRLSKWTEQYYAENAPSIWDKLWDRAGRARASHSRRRKRRDRKRVRFDCSALYVDRAEAVGGLEMNPEDDEDVSHYVSVVGPLRHRPERKERHGLVKVVTVNLPNGFRNED</sequence>
<evidence type="ECO:0000256" key="2">
    <source>
        <dbReference type="SAM" id="MobiDB-lite"/>
    </source>
</evidence>
<comment type="caution">
    <text evidence="4">The sequence shown here is derived from an EMBL/GenBank/DDBJ whole genome shotgun (WGS) entry which is preliminary data.</text>
</comment>
<feature type="region of interest" description="Disordered" evidence="2">
    <location>
        <begin position="45"/>
        <end position="64"/>
    </location>
</feature>
<dbReference type="EMBL" id="QXFU01004095">
    <property type="protein sequence ID" value="KAE8970745.1"/>
    <property type="molecule type" value="Genomic_DNA"/>
</dbReference>
<dbReference type="InterPro" id="IPR001878">
    <property type="entry name" value="Znf_CCHC"/>
</dbReference>
<gene>
    <name evidence="4" type="ORF">PR002_g27021</name>
</gene>
<feature type="region of interest" description="Disordered" evidence="2">
    <location>
        <begin position="253"/>
        <end position="273"/>
    </location>
</feature>
<feature type="region of interest" description="Disordered" evidence="2">
    <location>
        <begin position="358"/>
        <end position="395"/>
    </location>
</feature>
<accession>A0A6A3HPY8</accession>
<dbReference type="SUPFAM" id="SSF57756">
    <property type="entry name" value="Retrovirus zinc finger-like domains"/>
    <property type="match status" value="1"/>
</dbReference>
<feature type="region of interest" description="Disordered" evidence="2">
    <location>
        <begin position="101"/>
        <end position="136"/>
    </location>
</feature>
<keyword evidence="1" id="KW-0479">Metal-binding</keyword>
<feature type="compositionally biased region" description="Pro residues" evidence="2">
    <location>
        <begin position="116"/>
        <end position="128"/>
    </location>
</feature>
<feature type="compositionally biased region" description="Polar residues" evidence="2">
    <location>
        <begin position="380"/>
        <end position="391"/>
    </location>
</feature>
<dbReference type="InterPro" id="IPR036875">
    <property type="entry name" value="Znf_CCHC_sf"/>
</dbReference>
<dbReference type="AlphaFoldDB" id="A0A6A3HPY8"/>
<proteinExistence type="predicted"/>
<name>A0A6A3HPY8_9STRA</name>
<keyword evidence="1" id="KW-0862">Zinc</keyword>
<feature type="compositionally biased region" description="Basic and acidic residues" evidence="2">
    <location>
        <begin position="358"/>
        <end position="367"/>
    </location>
</feature>